<dbReference type="InterPro" id="IPR023213">
    <property type="entry name" value="CAT-like_dom_sf"/>
</dbReference>
<dbReference type="Pfam" id="PF00302">
    <property type="entry name" value="CAT"/>
    <property type="match status" value="1"/>
</dbReference>
<dbReference type="Proteomes" id="UP000712080">
    <property type="component" value="Unassembled WGS sequence"/>
</dbReference>
<proteinExistence type="predicted"/>
<evidence type="ECO:0000313" key="3">
    <source>
        <dbReference type="Proteomes" id="UP000712080"/>
    </source>
</evidence>
<sequence length="207" mass="23503">MKTKIDKATWNRKDHFDFFSQFEEPFFGLTFTVDCTIAYGKAKAQGVSFFLVYLHKTLQAVNAIENFRYRVIDGEVFLFDVVRASSTIARPDGTFGFSYIDYYEESGLFYEKALKVIDEVKNSTNLLPAGGGDDPIHFSAIPWVDFTSLSHARSFLRKDSCPKISVGKMMEKDGKKSMPVSVHLHHGLADGYHIGLFAEKFQQLLNE</sequence>
<dbReference type="RefSeq" id="WP_169528492.1">
    <property type="nucleotide sequence ID" value="NZ_JAAMPU010000108.1"/>
</dbReference>
<keyword evidence="3" id="KW-1185">Reference proteome</keyword>
<gene>
    <name evidence="2" type="ORF">G6047_15275</name>
</gene>
<dbReference type="Gene3D" id="3.30.559.10">
    <property type="entry name" value="Chloramphenicol acetyltransferase-like domain"/>
    <property type="match status" value="1"/>
</dbReference>
<dbReference type="PANTHER" id="PTHR38474">
    <property type="entry name" value="SLR0299 PROTEIN"/>
    <property type="match status" value="1"/>
</dbReference>
<organism evidence="2 3">
    <name type="scientific">Flavobacterium silvaticum</name>
    <dbReference type="NCBI Taxonomy" id="1852020"/>
    <lineage>
        <taxon>Bacteria</taxon>
        <taxon>Pseudomonadati</taxon>
        <taxon>Bacteroidota</taxon>
        <taxon>Flavobacteriia</taxon>
        <taxon>Flavobacteriales</taxon>
        <taxon>Flavobacteriaceae</taxon>
        <taxon>Flavobacterium</taxon>
    </lineage>
</organism>
<evidence type="ECO:0000313" key="2">
    <source>
        <dbReference type="EMBL" id="NMH29399.1"/>
    </source>
</evidence>
<dbReference type="AlphaFoldDB" id="A0A972JGU2"/>
<reference evidence="2" key="1">
    <citation type="submission" date="2020-02" db="EMBL/GenBank/DDBJ databases">
        <title>Flavobacterium sp. genome.</title>
        <authorList>
            <person name="Jung H.S."/>
            <person name="Baek J.H."/>
            <person name="Jeon C.O."/>
        </authorList>
    </citation>
    <scope>NUCLEOTIDE SEQUENCE</scope>
    <source>
        <strain evidence="2">SE-s28</strain>
    </source>
</reference>
<protein>
    <submittedName>
        <fullName evidence="2">Chloramphenicol acetyltransferase</fullName>
    </submittedName>
</protein>
<dbReference type="PANTHER" id="PTHR38474:SF1">
    <property type="entry name" value="SLR0299 PROTEIN"/>
    <property type="match status" value="1"/>
</dbReference>
<evidence type="ECO:0000256" key="1">
    <source>
        <dbReference type="PIRSR" id="PIRSR000440-1"/>
    </source>
</evidence>
<accession>A0A972JGU2</accession>
<feature type="active site" description="Proton acceptor" evidence="1">
    <location>
        <position position="186"/>
    </location>
</feature>
<dbReference type="PIRSF" id="PIRSF000440">
    <property type="entry name" value="CAT"/>
    <property type="match status" value="1"/>
</dbReference>
<comment type="caution">
    <text evidence="2">The sequence shown here is derived from an EMBL/GenBank/DDBJ whole genome shotgun (WGS) entry which is preliminary data.</text>
</comment>
<dbReference type="SMART" id="SM01059">
    <property type="entry name" value="CAT"/>
    <property type="match status" value="1"/>
</dbReference>
<dbReference type="EMBL" id="JAAMPU010000108">
    <property type="protein sequence ID" value="NMH29399.1"/>
    <property type="molecule type" value="Genomic_DNA"/>
</dbReference>
<dbReference type="SUPFAM" id="SSF52777">
    <property type="entry name" value="CoA-dependent acyltransferases"/>
    <property type="match status" value="1"/>
</dbReference>
<dbReference type="GO" id="GO:0008811">
    <property type="term" value="F:chloramphenicol O-acetyltransferase activity"/>
    <property type="evidence" value="ECO:0007669"/>
    <property type="project" value="InterPro"/>
</dbReference>
<dbReference type="InterPro" id="IPR001707">
    <property type="entry name" value="Cmp_AcTrfase"/>
</dbReference>
<name>A0A972JGU2_9FLAO</name>